<feature type="chain" id="PRO_5046444785" evidence="2">
    <location>
        <begin position="22"/>
        <end position="182"/>
    </location>
</feature>
<keyword evidence="2" id="KW-0732">Signal</keyword>
<feature type="region of interest" description="Disordered" evidence="1">
    <location>
        <begin position="62"/>
        <end position="94"/>
    </location>
</feature>
<dbReference type="EMBL" id="CP071382">
    <property type="protein sequence ID" value="QSV44773.1"/>
    <property type="molecule type" value="Genomic_DNA"/>
</dbReference>
<dbReference type="InterPro" id="IPR025392">
    <property type="entry name" value="DUF4124"/>
</dbReference>
<accession>A0ABX7Q053</accession>
<dbReference type="Proteomes" id="UP000663651">
    <property type="component" value="Chromosome"/>
</dbReference>
<protein>
    <submittedName>
        <fullName evidence="4">DUF4124 domain-containing protein</fullName>
    </submittedName>
</protein>
<dbReference type="Pfam" id="PF13511">
    <property type="entry name" value="DUF4124"/>
    <property type="match status" value="1"/>
</dbReference>
<organism evidence="4 5">
    <name type="scientific">Geobacter benzoatilyticus</name>
    <dbReference type="NCBI Taxonomy" id="2815309"/>
    <lineage>
        <taxon>Bacteria</taxon>
        <taxon>Pseudomonadati</taxon>
        <taxon>Thermodesulfobacteriota</taxon>
        <taxon>Desulfuromonadia</taxon>
        <taxon>Geobacterales</taxon>
        <taxon>Geobacteraceae</taxon>
        <taxon>Geobacter</taxon>
    </lineage>
</organism>
<name>A0ABX7Q053_9BACT</name>
<dbReference type="RefSeq" id="WP_207162587.1">
    <property type="nucleotide sequence ID" value="NZ_CP071382.1"/>
</dbReference>
<proteinExistence type="predicted"/>
<evidence type="ECO:0000259" key="3">
    <source>
        <dbReference type="Pfam" id="PF13511"/>
    </source>
</evidence>
<evidence type="ECO:0000256" key="2">
    <source>
        <dbReference type="SAM" id="SignalP"/>
    </source>
</evidence>
<keyword evidence="5" id="KW-1185">Reference proteome</keyword>
<evidence type="ECO:0000313" key="4">
    <source>
        <dbReference type="EMBL" id="QSV44773.1"/>
    </source>
</evidence>
<feature type="signal peptide" evidence="2">
    <location>
        <begin position="1"/>
        <end position="21"/>
    </location>
</feature>
<gene>
    <name evidence="4" type="ORF">JZM60_11440</name>
</gene>
<sequence length="182" mass="20169">MARYVSTMIVLALVFAVTAHADIYKWVDARGTVNYTQDYGKVPQKYRKKVIVISEGEAPTAEVSETVVEPGDKGTQPEAVRKDAVSAPAVKPEQKKAVYGGKDADAWRAEFTALRTAIKTNEAELADRKARLANPRNMNRGMYLSVQADARRFEEKLAEQNGRLSALEENARRAGVPQDLMK</sequence>
<evidence type="ECO:0000313" key="5">
    <source>
        <dbReference type="Proteomes" id="UP000663651"/>
    </source>
</evidence>
<feature type="region of interest" description="Disordered" evidence="1">
    <location>
        <begin position="161"/>
        <end position="182"/>
    </location>
</feature>
<feature type="domain" description="DUF4124" evidence="3">
    <location>
        <begin position="11"/>
        <end position="62"/>
    </location>
</feature>
<reference evidence="4 5" key="1">
    <citation type="submission" date="2021-03" db="EMBL/GenBank/DDBJ databases">
        <title>Geobacter metallireducens gen. nov. sp. nov., a microorganism capable of coupling the complete oxidation of organic compounds to the reduction of iron and other metals.</title>
        <authorList>
            <person name="Li Y."/>
        </authorList>
    </citation>
    <scope>NUCLEOTIDE SEQUENCE [LARGE SCALE GENOMIC DNA]</scope>
    <source>
        <strain evidence="4 5">Jerry-YX</strain>
    </source>
</reference>
<evidence type="ECO:0000256" key="1">
    <source>
        <dbReference type="SAM" id="MobiDB-lite"/>
    </source>
</evidence>